<evidence type="ECO:0000256" key="1">
    <source>
        <dbReference type="ARBA" id="ARBA00022512"/>
    </source>
</evidence>
<feature type="compositionally biased region" description="Polar residues" evidence="6">
    <location>
        <begin position="141"/>
        <end position="164"/>
    </location>
</feature>
<keyword evidence="7" id="KW-1133">Transmembrane helix</keyword>
<dbReference type="Pfam" id="PF00746">
    <property type="entry name" value="Gram_pos_anchor"/>
    <property type="match status" value="1"/>
</dbReference>
<keyword evidence="7" id="KW-0472">Membrane</keyword>
<evidence type="ECO:0000256" key="5">
    <source>
        <dbReference type="SAM" id="Coils"/>
    </source>
</evidence>
<feature type="region of interest" description="Disordered" evidence="6">
    <location>
        <begin position="1299"/>
        <end position="1327"/>
    </location>
</feature>
<feature type="region of interest" description="Disordered" evidence="6">
    <location>
        <begin position="1352"/>
        <end position="1378"/>
    </location>
</feature>
<feature type="region of interest" description="Disordered" evidence="6">
    <location>
        <begin position="1394"/>
        <end position="1414"/>
    </location>
</feature>
<evidence type="ECO:0000256" key="7">
    <source>
        <dbReference type="SAM" id="Phobius"/>
    </source>
</evidence>
<evidence type="ECO:0000256" key="3">
    <source>
        <dbReference type="ARBA" id="ARBA00022729"/>
    </source>
</evidence>
<feature type="compositionally biased region" description="Low complexity" evidence="6">
    <location>
        <begin position="86"/>
        <end position="140"/>
    </location>
</feature>
<feature type="domain" description="Gram-positive cocci surface proteins LPxTG" evidence="8">
    <location>
        <begin position="1409"/>
        <end position="1445"/>
    </location>
</feature>
<feature type="compositionally biased region" description="Polar residues" evidence="6">
    <location>
        <begin position="1355"/>
        <end position="1378"/>
    </location>
</feature>
<keyword evidence="1" id="KW-0134">Cell wall</keyword>
<feature type="compositionally biased region" description="Basic and acidic residues" evidence="6">
    <location>
        <begin position="1086"/>
        <end position="1200"/>
    </location>
</feature>
<feature type="region of interest" description="Disordered" evidence="6">
    <location>
        <begin position="1081"/>
        <end position="1223"/>
    </location>
</feature>
<dbReference type="PANTHER" id="PTHR12661">
    <property type="entry name" value="PETER PAN-RELATED"/>
    <property type="match status" value="1"/>
</dbReference>
<feature type="transmembrane region" description="Helical" evidence="7">
    <location>
        <begin position="1420"/>
        <end position="1440"/>
    </location>
</feature>
<feature type="compositionally biased region" description="Polar residues" evidence="6">
    <location>
        <begin position="1305"/>
        <end position="1327"/>
    </location>
</feature>
<keyword evidence="4" id="KW-0572">Peptidoglycan-anchor</keyword>
<evidence type="ECO:0000313" key="9">
    <source>
        <dbReference type="EMBL" id="WDF82921.1"/>
    </source>
</evidence>
<organism evidence="9 10">
    <name type="scientific">Lacticaseibacillus pabuli</name>
    <dbReference type="NCBI Taxonomy" id="3025672"/>
    <lineage>
        <taxon>Bacteria</taxon>
        <taxon>Bacillati</taxon>
        <taxon>Bacillota</taxon>
        <taxon>Bacilli</taxon>
        <taxon>Lactobacillales</taxon>
        <taxon>Lactobacillaceae</taxon>
        <taxon>Lacticaseibacillus</taxon>
    </lineage>
</organism>
<accession>A0ABY7WS27</accession>
<dbReference type="RefSeq" id="WP_274260700.1">
    <property type="nucleotide sequence ID" value="NZ_CP117884.1"/>
</dbReference>
<keyword evidence="5" id="KW-0175">Coiled coil</keyword>
<gene>
    <name evidence="9" type="ORF">PQ472_01375</name>
</gene>
<sequence length="1445" mass="154684">MIKDGQRLASRNMDSKSHYKMYKAGKNWLYAAILTTSIAAGAMMTQHTVAASTMDQVPAGEVEQTPAVAIHEEKSQPVIQSNRIKQTTTQSQSASVQPDTNSTATSQSSQTTTVNSKTDAKTSSASNGSSMSVSEAASVSTQASETAKPSVSATATVETTQPTDKTIDQVTAVGDAAKPDTTTNKDADTKSHYDVSNLEDMKIGVTPDGQFVVEATVTGTSNKALLYKAGEQSKLDNKQLTEKFSNYKHVVKLTNWLNADFQYKDTDSILDFIHNLNSSVVHDIIQYFGGTVIEPVEPTQVIDPAKPITKTHVTVNYRDDSGQDITGAGSLNILINSGDTLTIAATTDETKNTYAPTVIDGYTFLSATTTADGTATVHAADDAQANVIKLTYVKNAVVPIDVANESNVSSAQKSLDDLLATTPNHNTPDLARDQKLLKQAVSAATDARKLAISNGGAELVKSVNLLAVMSAECQAMINKSIDEYVSTVADSNNGQKNSSDISGATTRMATVRGIAIATNSAQQAMTQYDHLKVEHGYKALTTTLQNAINQNDASAVEIDEATDTFKQQADALTQQRSEKLKLGKVVSIAANDYRQDMPENLRLAIRDAVDQYVGTSVGFVQYKQSINDLQNAISRIDAAVSSTNKVKRVLTATAKTPFANEKAALDAQTNLEAELAKHYNDASVIEQSISDYQNQINLLQEQYQVTQNEDAVAKALRDPHYLLVANEDNMAANKIMLKVQANLASPNTDAVQSAIARFEEAVDATYKLRQTALANADDATRNAQVLLTKFDTAAERVVRAGLYNLAQTRRNATTADLQDASAKLATAVVDAQKVNDALQNASYLKYAGQNVMRDNELALSVSALHNWDQSDATDKTIAQFNAAVNAVYAVLTQVEQTTAAANTAQQGKQILVAKAVQQATDAMTQTLAKANDHKATIEDLQRTIYAVNATIVMAQGVQDALNDASSSVVANEDAVKFNQFMLAVQTSQNWQNATAVEKALAQFRSFVDATYQTRGDALRETILAQSNALSATRQLSTSRANIVQDAMAKLNEAVQASNGAKATTQDILAATKALNDAVAQQNADQSAEKRAQAKAAKERKEAKAAKERKEAKEAKERKEAKEAEERKEAKEAKERKEAKAAKERKEAKAAKERKEAKEAKERKESKEAEERKEAKEAKERKEAKAAKERKEAKAAKERKAAQAAKKAKAVQDAEALANAQAKAAALNQRAAEISTKAHQAATVAKAKAAKEAKAAQDAEALANAQAKAAALNQRAAEISTKAHQVAATAKAKAQALRDAQMAQPVDSTNTLPDTMGADTNTNTSKGVKTNAIDHQQTDADNEPLLPNTGYFGKNNAKSQSKGQNGHISRTNATSQTRNTLVASSSARQARVQGEHMLPSTFSKGASKSLPQTGDTENNTMTILGAIGLAATTLVGLTGLAKKREN</sequence>
<evidence type="ECO:0000259" key="8">
    <source>
        <dbReference type="PROSITE" id="PS50847"/>
    </source>
</evidence>
<dbReference type="InterPro" id="IPR022263">
    <property type="entry name" value="KxYKxGKxW"/>
</dbReference>
<dbReference type="Pfam" id="PF19258">
    <property type="entry name" value="KxYKxGKxW_sig"/>
    <property type="match status" value="1"/>
</dbReference>
<feature type="region of interest" description="Disordered" evidence="6">
    <location>
        <begin position="72"/>
        <end position="166"/>
    </location>
</feature>
<proteinExistence type="predicted"/>
<keyword evidence="3" id="KW-0732">Signal</keyword>
<dbReference type="NCBIfam" id="TIGR01167">
    <property type="entry name" value="LPXTG_anchor"/>
    <property type="match status" value="1"/>
</dbReference>
<keyword evidence="10" id="KW-1185">Reference proteome</keyword>
<evidence type="ECO:0000256" key="2">
    <source>
        <dbReference type="ARBA" id="ARBA00022525"/>
    </source>
</evidence>
<feature type="coiled-coil region" evidence="5">
    <location>
        <begin position="682"/>
        <end position="709"/>
    </location>
</feature>
<dbReference type="EMBL" id="CP117884">
    <property type="protein sequence ID" value="WDF82921.1"/>
    <property type="molecule type" value="Genomic_DNA"/>
</dbReference>
<evidence type="ECO:0000256" key="4">
    <source>
        <dbReference type="ARBA" id="ARBA00023088"/>
    </source>
</evidence>
<feature type="compositionally biased region" description="Low complexity" evidence="6">
    <location>
        <begin position="1213"/>
        <end position="1223"/>
    </location>
</feature>
<dbReference type="PANTHER" id="PTHR12661:SF5">
    <property type="entry name" value="SUPPRESSOR OF SWI4 1 HOMOLOG"/>
    <property type="match status" value="1"/>
</dbReference>
<dbReference type="Proteomes" id="UP001220377">
    <property type="component" value="Chromosome"/>
</dbReference>
<dbReference type="InterPro" id="IPR045112">
    <property type="entry name" value="PPAN-like"/>
</dbReference>
<reference evidence="9 10" key="1">
    <citation type="submission" date="2023-02" db="EMBL/GenBank/DDBJ databases">
        <title>Genome sequence of Lacticaseibacillus sp. KACC 23028.</title>
        <authorList>
            <person name="Kim S."/>
            <person name="Heo J."/>
            <person name="Kwon S.-W."/>
        </authorList>
    </citation>
    <scope>NUCLEOTIDE SEQUENCE [LARGE SCALE GENOMIC DNA]</scope>
    <source>
        <strain evidence="9 10">KACC 23028</strain>
    </source>
</reference>
<dbReference type="InterPro" id="IPR019931">
    <property type="entry name" value="LPXTG_anchor"/>
</dbReference>
<keyword evidence="7" id="KW-0812">Transmembrane</keyword>
<evidence type="ECO:0000313" key="10">
    <source>
        <dbReference type="Proteomes" id="UP001220377"/>
    </source>
</evidence>
<keyword evidence="2" id="KW-0964">Secreted</keyword>
<evidence type="ECO:0000256" key="6">
    <source>
        <dbReference type="SAM" id="MobiDB-lite"/>
    </source>
</evidence>
<dbReference type="PROSITE" id="PS50847">
    <property type="entry name" value="GRAM_POS_ANCHORING"/>
    <property type="match status" value="1"/>
</dbReference>
<feature type="compositionally biased region" description="Polar residues" evidence="6">
    <location>
        <begin position="1399"/>
        <end position="1414"/>
    </location>
</feature>
<name>A0ABY7WS27_9LACO</name>
<dbReference type="NCBIfam" id="TIGR03715">
    <property type="entry name" value="KxYKxGKxW"/>
    <property type="match status" value="1"/>
</dbReference>
<protein>
    <submittedName>
        <fullName evidence="9">KxYKxGKxW signal peptide domain-containing protein</fullName>
    </submittedName>
</protein>